<reference evidence="9 10" key="1">
    <citation type="submission" date="2020-05" db="EMBL/GenBank/DDBJ databases">
        <title>Horizontal transmission and recombination maintain forever young bacterial symbiont genomes.</title>
        <authorList>
            <person name="Russell S.L."/>
            <person name="Pepper-Tunick E."/>
            <person name="Svedberg J."/>
            <person name="Byrne A."/>
            <person name="Ruelas Castillo J."/>
            <person name="Vollmers C."/>
            <person name="Beinart R.A."/>
            <person name="Corbett-Detig R."/>
        </authorList>
    </citation>
    <scope>NUCLEOTIDE SEQUENCE [LARGE SCALE GENOMIC DNA]</scope>
    <source>
        <strain evidence="9">Santa_Monica_outfall</strain>
    </source>
</reference>
<keyword evidence="10" id="KW-1185">Reference proteome</keyword>
<dbReference type="PANTHER" id="PTHR46986:SF1">
    <property type="entry name" value="ENDORIBONUCLEASE YBEY, CHLOROPLASTIC"/>
    <property type="match status" value="1"/>
</dbReference>
<dbReference type="InterPro" id="IPR023091">
    <property type="entry name" value="MetalPrtase_cat_dom_sf_prd"/>
</dbReference>
<dbReference type="InterPro" id="IPR020549">
    <property type="entry name" value="YbeY_CS"/>
</dbReference>
<dbReference type="GO" id="GO:0006364">
    <property type="term" value="P:rRNA processing"/>
    <property type="evidence" value="ECO:0007669"/>
    <property type="project" value="UniProtKB-UniRule"/>
</dbReference>
<keyword evidence="7 8" id="KW-0862">Zinc</keyword>
<keyword evidence="8" id="KW-0963">Cytoplasm</keyword>
<dbReference type="EC" id="3.1.-.-" evidence="8"/>
<dbReference type="GO" id="GO:0004521">
    <property type="term" value="F:RNA endonuclease activity"/>
    <property type="evidence" value="ECO:0007669"/>
    <property type="project" value="UniProtKB-UniRule"/>
</dbReference>
<dbReference type="SUPFAM" id="SSF55486">
    <property type="entry name" value="Metalloproteases ('zincins'), catalytic domain"/>
    <property type="match status" value="1"/>
</dbReference>
<keyword evidence="2 8" id="KW-0690">Ribosome biogenesis</keyword>
<comment type="subcellular location">
    <subcellularLocation>
        <location evidence="8">Cytoplasm</location>
    </subcellularLocation>
</comment>
<keyword evidence="6 8" id="KW-0378">Hydrolase</keyword>
<dbReference type="PANTHER" id="PTHR46986">
    <property type="entry name" value="ENDORIBONUCLEASE YBEY, CHLOROPLASTIC"/>
    <property type="match status" value="1"/>
</dbReference>
<dbReference type="EMBL" id="CP054491">
    <property type="protein sequence ID" value="QKQ28195.1"/>
    <property type="molecule type" value="Genomic_DNA"/>
</dbReference>
<protein>
    <recommendedName>
        <fullName evidence="8">Endoribonuclease YbeY</fullName>
        <ecNumber evidence="8">3.1.-.-</ecNumber>
    </recommendedName>
</protein>
<comment type="similarity">
    <text evidence="1 8">Belongs to the endoribonuclease YbeY family.</text>
</comment>
<proteinExistence type="inferred from homology"/>
<comment type="cofactor">
    <cofactor evidence="8">
        <name>Zn(2+)</name>
        <dbReference type="ChEBI" id="CHEBI:29105"/>
    </cofactor>
    <text evidence="8">Binds 1 zinc ion.</text>
</comment>
<organism evidence="9 10">
    <name type="scientific">Candidatus Reidiella endopervernicosa</name>
    <dbReference type="NCBI Taxonomy" id="2738883"/>
    <lineage>
        <taxon>Bacteria</taxon>
        <taxon>Pseudomonadati</taxon>
        <taxon>Pseudomonadota</taxon>
        <taxon>Gammaproteobacteria</taxon>
        <taxon>Candidatus Reidiella</taxon>
    </lineage>
</organism>
<feature type="binding site" evidence="8">
    <location>
        <position position="115"/>
    </location>
    <ligand>
        <name>Zn(2+)</name>
        <dbReference type="ChEBI" id="CHEBI:29105"/>
        <note>catalytic</note>
    </ligand>
</feature>
<accession>A0A6N0I0S6</accession>
<evidence type="ECO:0000256" key="7">
    <source>
        <dbReference type="ARBA" id="ARBA00022833"/>
    </source>
</evidence>
<keyword evidence="3 8" id="KW-0540">Nuclease</keyword>
<dbReference type="GO" id="GO:0005737">
    <property type="term" value="C:cytoplasm"/>
    <property type="evidence" value="ECO:0007669"/>
    <property type="project" value="UniProtKB-SubCell"/>
</dbReference>
<evidence type="ECO:0000256" key="4">
    <source>
        <dbReference type="ARBA" id="ARBA00022723"/>
    </source>
</evidence>
<evidence type="ECO:0000256" key="8">
    <source>
        <dbReference type="HAMAP-Rule" id="MF_00009"/>
    </source>
</evidence>
<dbReference type="NCBIfam" id="TIGR00043">
    <property type="entry name" value="rRNA maturation RNase YbeY"/>
    <property type="match status" value="1"/>
</dbReference>
<dbReference type="Gene3D" id="3.40.390.30">
    <property type="entry name" value="Metalloproteases ('zincins'), catalytic domain"/>
    <property type="match status" value="1"/>
</dbReference>
<dbReference type="PROSITE" id="PS01306">
    <property type="entry name" value="UPF0054"/>
    <property type="match status" value="1"/>
</dbReference>
<dbReference type="Proteomes" id="UP000509658">
    <property type="component" value="Chromosome"/>
</dbReference>
<keyword evidence="5 8" id="KW-0255">Endonuclease</keyword>
<evidence type="ECO:0000313" key="10">
    <source>
        <dbReference type="Proteomes" id="UP000509658"/>
    </source>
</evidence>
<evidence type="ECO:0000313" key="9">
    <source>
        <dbReference type="EMBL" id="QKQ28195.1"/>
    </source>
</evidence>
<sequence>MVKPVIDLQNVSSEHDIPSQMQFEQWSAAALESQRDQAECTIRIVEEAESADLNQAYRGKLGPTNVLSFPFEQPEGLDELLPLIGDLVICAPVVKREAQQQGKTELAHWAHMVVHGTLHLIGYDHIEEHDAEQMESIEREVMARLGFDNPYEEE</sequence>
<evidence type="ECO:0000256" key="6">
    <source>
        <dbReference type="ARBA" id="ARBA00022801"/>
    </source>
</evidence>
<dbReference type="HAMAP" id="MF_00009">
    <property type="entry name" value="Endoribonucl_YbeY"/>
    <property type="match status" value="1"/>
</dbReference>
<comment type="function">
    <text evidence="8">Single strand-specific metallo-endoribonuclease involved in late-stage 70S ribosome quality control and in maturation of the 3' terminus of the 16S rRNA.</text>
</comment>
<feature type="binding site" evidence="8">
    <location>
        <position position="119"/>
    </location>
    <ligand>
        <name>Zn(2+)</name>
        <dbReference type="ChEBI" id="CHEBI:29105"/>
        <note>catalytic</note>
    </ligand>
</feature>
<dbReference type="Pfam" id="PF02130">
    <property type="entry name" value="YbeY"/>
    <property type="match status" value="1"/>
</dbReference>
<dbReference type="KEGG" id="rev:HUE57_07325"/>
<evidence type="ECO:0000256" key="2">
    <source>
        <dbReference type="ARBA" id="ARBA00022517"/>
    </source>
</evidence>
<dbReference type="GO" id="GO:0004222">
    <property type="term" value="F:metalloendopeptidase activity"/>
    <property type="evidence" value="ECO:0007669"/>
    <property type="project" value="InterPro"/>
</dbReference>
<dbReference type="InterPro" id="IPR002036">
    <property type="entry name" value="YbeY"/>
</dbReference>
<evidence type="ECO:0000256" key="1">
    <source>
        <dbReference type="ARBA" id="ARBA00010875"/>
    </source>
</evidence>
<feature type="binding site" evidence="8">
    <location>
        <position position="125"/>
    </location>
    <ligand>
        <name>Zn(2+)</name>
        <dbReference type="ChEBI" id="CHEBI:29105"/>
        <note>catalytic</note>
    </ligand>
</feature>
<keyword evidence="4 8" id="KW-0479">Metal-binding</keyword>
<dbReference type="AlphaFoldDB" id="A0A6N0I0S6"/>
<dbReference type="GO" id="GO:0008270">
    <property type="term" value="F:zinc ion binding"/>
    <property type="evidence" value="ECO:0007669"/>
    <property type="project" value="UniProtKB-UniRule"/>
</dbReference>
<evidence type="ECO:0000256" key="3">
    <source>
        <dbReference type="ARBA" id="ARBA00022722"/>
    </source>
</evidence>
<evidence type="ECO:0000256" key="5">
    <source>
        <dbReference type="ARBA" id="ARBA00022759"/>
    </source>
</evidence>
<name>A0A6N0I0S6_9GAMM</name>
<keyword evidence="8" id="KW-0698">rRNA processing</keyword>
<gene>
    <name evidence="8 9" type="primary">ybeY</name>
    <name evidence="9" type="ORF">HUE57_07325</name>
</gene>